<evidence type="ECO:0000313" key="9">
    <source>
        <dbReference type="Proteomes" id="UP001583193"/>
    </source>
</evidence>
<organism evidence="8 9">
    <name type="scientific">Paecilomyces lecythidis</name>
    <dbReference type="NCBI Taxonomy" id="3004212"/>
    <lineage>
        <taxon>Eukaryota</taxon>
        <taxon>Fungi</taxon>
        <taxon>Dikarya</taxon>
        <taxon>Ascomycota</taxon>
        <taxon>Pezizomycotina</taxon>
        <taxon>Eurotiomycetes</taxon>
        <taxon>Eurotiomycetidae</taxon>
        <taxon>Eurotiales</taxon>
        <taxon>Thermoascaceae</taxon>
        <taxon>Paecilomyces</taxon>
    </lineage>
</organism>
<feature type="transmembrane region" description="Helical" evidence="7">
    <location>
        <begin position="415"/>
        <end position="435"/>
    </location>
</feature>
<feature type="transmembrane region" description="Helical" evidence="7">
    <location>
        <begin position="221"/>
        <end position="241"/>
    </location>
</feature>
<keyword evidence="3 7" id="KW-0812">Transmembrane</keyword>
<feature type="transmembrane region" description="Helical" evidence="7">
    <location>
        <begin position="327"/>
        <end position="347"/>
    </location>
</feature>
<keyword evidence="2" id="KW-0813">Transport</keyword>
<dbReference type="Gene3D" id="1.20.1250.20">
    <property type="entry name" value="MFS general substrate transporter like domains"/>
    <property type="match status" value="2"/>
</dbReference>
<evidence type="ECO:0000256" key="7">
    <source>
        <dbReference type="SAM" id="Phobius"/>
    </source>
</evidence>
<feature type="transmembrane region" description="Helical" evidence="7">
    <location>
        <begin position="447"/>
        <end position="469"/>
    </location>
</feature>
<evidence type="ECO:0000256" key="6">
    <source>
        <dbReference type="SAM" id="MobiDB-lite"/>
    </source>
</evidence>
<accession>A0ABR3XMM6</accession>
<protein>
    <recommendedName>
        <fullName evidence="10">MFS transporter</fullName>
    </recommendedName>
</protein>
<evidence type="ECO:0000256" key="3">
    <source>
        <dbReference type="ARBA" id="ARBA00022692"/>
    </source>
</evidence>
<proteinExistence type="predicted"/>
<feature type="compositionally biased region" description="Basic and acidic residues" evidence="6">
    <location>
        <begin position="16"/>
        <end position="29"/>
    </location>
</feature>
<feature type="transmembrane region" description="Helical" evidence="7">
    <location>
        <begin position="353"/>
        <end position="374"/>
    </location>
</feature>
<sequence length="511" mass="56906">MELTEYPGVPPTAQDDTIRPTATDEEKPEVTRLEAAYPDPSAAEPAIDPLAEKRYLRKLDFRLPVLLGALYLLAFLDRSNIGNAKIAGMEEALKLSGNRYSWLLTIFYISYDLFEFQAFMWKIVPPHQWAALIVFLWGIFATCQAAMQNWEGAMALRFLLGAAEAGFGPGVPYLMSFFYRRHELGLRCGLFLSAAPLANTFAGALAYGITSGHSKLANWRLLFLVEGIPTLLMAPVAWFYVPDSAQDAKFLNADEKQIAEARRIRQSGTVEKEKGIVWKDVFLTLLDAKPWLTAFMYFSCNVSFSSLPVFLPTILKDMGFTAINAQGLTAPPYFLSFLVTIFTTLIADKYQQRGLMIAFLSLVGAVGYVLLATCTSLGVRYFGVFLAASGVFPAIANILPWVLNNQGSDTRRGMGMVLLNLIGQCGPFLGTNVFPDADAPRYIKGQSICAAFMFFTAFLALSLRTLLVWENKKLDRQYGTREEREAQEAEGNKETQTFAEDNYGPAYRYVL</sequence>
<feature type="transmembrane region" description="Helical" evidence="7">
    <location>
        <begin position="127"/>
        <end position="146"/>
    </location>
</feature>
<comment type="subcellular location">
    <subcellularLocation>
        <location evidence="1">Membrane</location>
        <topology evidence="1">Multi-pass membrane protein</topology>
    </subcellularLocation>
</comment>
<dbReference type="SUPFAM" id="SSF103473">
    <property type="entry name" value="MFS general substrate transporter"/>
    <property type="match status" value="1"/>
</dbReference>
<keyword evidence="9" id="KW-1185">Reference proteome</keyword>
<reference evidence="8 9" key="1">
    <citation type="journal article" date="2024" name="IMA Fungus">
        <title>IMA Genome - F19 : A genome assembly and annotation guide to empower mycologists, including annotated draft genome sequences of Ceratocystis pirilliformis, Diaporthe australafricana, Fusarium ophioides, Paecilomyces lecythidis, and Sporothrix stenoceras.</title>
        <authorList>
            <person name="Aylward J."/>
            <person name="Wilson A.M."/>
            <person name="Visagie C.M."/>
            <person name="Spraker J."/>
            <person name="Barnes I."/>
            <person name="Buitendag C."/>
            <person name="Ceriani C."/>
            <person name="Del Mar Angel L."/>
            <person name="du Plessis D."/>
            <person name="Fuchs T."/>
            <person name="Gasser K."/>
            <person name="Kramer D."/>
            <person name="Li W."/>
            <person name="Munsamy K."/>
            <person name="Piso A."/>
            <person name="Price J.L."/>
            <person name="Sonnekus B."/>
            <person name="Thomas C."/>
            <person name="van der Nest A."/>
            <person name="van Dijk A."/>
            <person name="van Heerden A."/>
            <person name="van Vuuren N."/>
            <person name="Yilmaz N."/>
            <person name="Duong T.A."/>
            <person name="van der Merwe N.A."/>
            <person name="Wingfield M.J."/>
            <person name="Wingfield B.D."/>
        </authorList>
    </citation>
    <scope>NUCLEOTIDE SEQUENCE [LARGE SCALE GENOMIC DNA]</scope>
    <source>
        <strain evidence="8 9">CMW 18167</strain>
    </source>
</reference>
<evidence type="ECO:0008006" key="10">
    <source>
        <dbReference type="Google" id="ProtNLM"/>
    </source>
</evidence>
<dbReference type="PANTHER" id="PTHR43791:SF36">
    <property type="entry name" value="TRANSPORTER, PUTATIVE (AFU_ORTHOLOGUE AFUA_6G08340)-RELATED"/>
    <property type="match status" value="1"/>
</dbReference>
<evidence type="ECO:0000256" key="1">
    <source>
        <dbReference type="ARBA" id="ARBA00004141"/>
    </source>
</evidence>
<gene>
    <name evidence="8" type="ORF">Plec18167_004935</name>
</gene>
<evidence type="ECO:0000313" key="8">
    <source>
        <dbReference type="EMBL" id="KAL1877246.1"/>
    </source>
</evidence>
<evidence type="ECO:0000256" key="5">
    <source>
        <dbReference type="ARBA" id="ARBA00023136"/>
    </source>
</evidence>
<dbReference type="EMBL" id="JAVDPF010000014">
    <property type="protein sequence ID" value="KAL1877246.1"/>
    <property type="molecule type" value="Genomic_DNA"/>
</dbReference>
<dbReference type="Pfam" id="PF07690">
    <property type="entry name" value="MFS_1"/>
    <property type="match status" value="1"/>
</dbReference>
<dbReference type="Proteomes" id="UP001583193">
    <property type="component" value="Unassembled WGS sequence"/>
</dbReference>
<keyword evidence="5 7" id="KW-0472">Membrane</keyword>
<dbReference type="InterPro" id="IPR011701">
    <property type="entry name" value="MFS"/>
</dbReference>
<feature type="transmembrane region" description="Helical" evidence="7">
    <location>
        <begin position="184"/>
        <end position="209"/>
    </location>
</feature>
<comment type="caution">
    <text evidence="8">The sequence shown here is derived from an EMBL/GenBank/DDBJ whole genome shotgun (WGS) entry which is preliminary data.</text>
</comment>
<feature type="transmembrane region" description="Helical" evidence="7">
    <location>
        <begin position="381"/>
        <end position="403"/>
    </location>
</feature>
<name>A0ABR3XMM6_9EURO</name>
<evidence type="ECO:0000256" key="2">
    <source>
        <dbReference type="ARBA" id="ARBA00022448"/>
    </source>
</evidence>
<keyword evidence="4 7" id="KW-1133">Transmembrane helix</keyword>
<dbReference type="InterPro" id="IPR036259">
    <property type="entry name" value="MFS_trans_sf"/>
</dbReference>
<evidence type="ECO:0000256" key="4">
    <source>
        <dbReference type="ARBA" id="ARBA00022989"/>
    </source>
</evidence>
<dbReference type="PANTHER" id="PTHR43791">
    <property type="entry name" value="PERMEASE-RELATED"/>
    <property type="match status" value="1"/>
</dbReference>
<feature type="transmembrane region" description="Helical" evidence="7">
    <location>
        <begin position="294"/>
        <end position="315"/>
    </location>
</feature>
<feature type="region of interest" description="Disordered" evidence="6">
    <location>
        <begin position="1"/>
        <end position="29"/>
    </location>
</feature>
<feature type="transmembrane region" description="Helical" evidence="7">
    <location>
        <begin position="158"/>
        <end position="178"/>
    </location>
</feature>